<name>A0A8T0V3D4_PANVG</name>
<feature type="region of interest" description="Disordered" evidence="1">
    <location>
        <begin position="99"/>
        <end position="136"/>
    </location>
</feature>
<dbReference type="EMBL" id="CM029041">
    <property type="protein sequence ID" value="KAG2630942.1"/>
    <property type="molecule type" value="Genomic_DNA"/>
</dbReference>
<reference evidence="2" key="1">
    <citation type="submission" date="2020-05" db="EMBL/GenBank/DDBJ databases">
        <title>WGS assembly of Panicum virgatum.</title>
        <authorList>
            <person name="Lovell J.T."/>
            <person name="Jenkins J."/>
            <person name="Shu S."/>
            <person name="Juenger T.E."/>
            <person name="Schmutz J."/>
        </authorList>
    </citation>
    <scope>NUCLEOTIDE SEQUENCE</scope>
    <source>
        <strain evidence="2">AP13</strain>
    </source>
</reference>
<evidence type="ECO:0000256" key="1">
    <source>
        <dbReference type="SAM" id="MobiDB-lite"/>
    </source>
</evidence>
<accession>A0A8T0V3D4</accession>
<evidence type="ECO:0000313" key="3">
    <source>
        <dbReference type="Proteomes" id="UP000823388"/>
    </source>
</evidence>
<dbReference type="AlphaFoldDB" id="A0A8T0V3D4"/>
<dbReference type="Proteomes" id="UP000823388">
    <property type="component" value="Chromosome 3K"/>
</dbReference>
<gene>
    <name evidence="2" type="ORF">PVAP13_3KG560850</name>
</gene>
<keyword evidence="3" id="KW-1185">Reference proteome</keyword>
<evidence type="ECO:0000313" key="2">
    <source>
        <dbReference type="EMBL" id="KAG2630942.1"/>
    </source>
</evidence>
<organism evidence="2 3">
    <name type="scientific">Panicum virgatum</name>
    <name type="common">Blackwell switchgrass</name>
    <dbReference type="NCBI Taxonomy" id="38727"/>
    <lineage>
        <taxon>Eukaryota</taxon>
        <taxon>Viridiplantae</taxon>
        <taxon>Streptophyta</taxon>
        <taxon>Embryophyta</taxon>
        <taxon>Tracheophyta</taxon>
        <taxon>Spermatophyta</taxon>
        <taxon>Magnoliopsida</taxon>
        <taxon>Liliopsida</taxon>
        <taxon>Poales</taxon>
        <taxon>Poaceae</taxon>
        <taxon>PACMAD clade</taxon>
        <taxon>Panicoideae</taxon>
        <taxon>Panicodae</taxon>
        <taxon>Paniceae</taxon>
        <taxon>Panicinae</taxon>
        <taxon>Panicum</taxon>
        <taxon>Panicum sect. Hiantes</taxon>
    </lineage>
</organism>
<proteinExistence type="predicted"/>
<feature type="compositionally biased region" description="Low complexity" evidence="1">
    <location>
        <begin position="99"/>
        <end position="123"/>
    </location>
</feature>
<protein>
    <submittedName>
        <fullName evidence="2">Uncharacterized protein</fullName>
    </submittedName>
</protein>
<sequence>MPRGGERRWKNTLPLSSDAFACCRALLSARAPHPGARASPRLLCPPPLLSRPPATALLTHRRAALLLPPLLPRSSSRLRRPRLPAPRAGELCAAAALGGPAPRASSAAPRACSAPRSPTLAAPTLPPPLRRRGRHL</sequence>
<comment type="caution">
    <text evidence="2">The sequence shown here is derived from an EMBL/GenBank/DDBJ whole genome shotgun (WGS) entry which is preliminary data.</text>
</comment>